<dbReference type="EMBL" id="JH000031">
    <property type="protein sequence ID" value="EGV98525.1"/>
    <property type="molecule type" value="Genomic_DNA"/>
</dbReference>
<reference evidence="3" key="1">
    <citation type="journal article" date="2011" name="Nat. Biotechnol.">
        <title>The genomic sequence of the Chinese hamster ovary (CHO)-K1 cell line.</title>
        <authorList>
            <person name="Xu X."/>
            <person name="Nagarajan H."/>
            <person name="Lewis N.E."/>
            <person name="Pan S."/>
            <person name="Cai Z."/>
            <person name="Liu X."/>
            <person name="Chen W."/>
            <person name="Xie M."/>
            <person name="Wang W."/>
            <person name="Hammond S."/>
            <person name="Andersen M.R."/>
            <person name="Neff N."/>
            <person name="Passarelli B."/>
            <person name="Koh W."/>
            <person name="Fan H.C."/>
            <person name="Wang J."/>
            <person name="Gui Y."/>
            <person name="Lee K.H."/>
            <person name="Betenbaugh M.J."/>
            <person name="Quake S.R."/>
            <person name="Famili I."/>
            <person name="Palsson B.O."/>
            <person name="Wang J."/>
        </authorList>
    </citation>
    <scope>NUCLEOTIDE SEQUENCE [LARGE SCALE GENOMIC DNA]</scope>
    <source>
        <strain evidence="3">CHO K1 cell line</strain>
    </source>
</reference>
<dbReference type="Proteomes" id="UP000001075">
    <property type="component" value="Unassembled WGS sequence"/>
</dbReference>
<proteinExistence type="predicted"/>
<feature type="region of interest" description="Disordered" evidence="1">
    <location>
        <begin position="46"/>
        <end position="69"/>
    </location>
</feature>
<sequence length="69" mass="7417">MEGGVPYGPVGSEPEAGRKALVHELIASGCVLHRILLASERRARELKEKAQNEISGKEAAEDSLCSQED</sequence>
<evidence type="ECO:0000313" key="2">
    <source>
        <dbReference type="EMBL" id="EGV98525.1"/>
    </source>
</evidence>
<accession>G3GUM8</accession>
<evidence type="ECO:0000313" key="3">
    <source>
        <dbReference type="Proteomes" id="UP000001075"/>
    </source>
</evidence>
<evidence type="ECO:0000256" key="1">
    <source>
        <dbReference type="SAM" id="MobiDB-lite"/>
    </source>
</evidence>
<dbReference type="InParanoid" id="G3GUM8"/>
<organism evidence="2 3">
    <name type="scientific">Cricetulus griseus</name>
    <name type="common">Chinese hamster</name>
    <name type="synonym">Cricetulus barabensis griseus</name>
    <dbReference type="NCBI Taxonomy" id="10029"/>
    <lineage>
        <taxon>Eukaryota</taxon>
        <taxon>Metazoa</taxon>
        <taxon>Chordata</taxon>
        <taxon>Craniata</taxon>
        <taxon>Vertebrata</taxon>
        <taxon>Euteleostomi</taxon>
        <taxon>Mammalia</taxon>
        <taxon>Eutheria</taxon>
        <taxon>Euarchontoglires</taxon>
        <taxon>Glires</taxon>
        <taxon>Rodentia</taxon>
        <taxon>Myomorpha</taxon>
        <taxon>Muroidea</taxon>
        <taxon>Cricetidae</taxon>
        <taxon>Cricetinae</taxon>
        <taxon>Cricetulus</taxon>
    </lineage>
</organism>
<name>G3GUM8_CRIGR</name>
<feature type="compositionally biased region" description="Basic and acidic residues" evidence="1">
    <location>
        <begin position="46"/>
        <end position="60"/>
    </location>
</feature>
<gene>
    <name evidence="2" type="ORF">I79_001392</name>
</gene>
<protein>
    <submittedName>
        <fullName evidence="2">Uncharacterized protein</fullName>
    </submittedName>
</protein>
<dbReference type="AlphaFoldDB" id="G3GUM8"/>